<reference evidence="4 5" key="1">
    <citation type="submission" date="2021-06" db="EMBL/GenBank/DDBJ databases">
        <title>Actinomycetes sequencing.</title>
        <authorList>
            <person name="Shan Q."/>
        </authorList>
    </citation>
    <scope>NUCLEOTIDE SEQUENCE [LARGE SCALE GENOMIC DNA]</scope>
    <source>
        <strain evidence="4 5">NEAU-G5</strain>
    </source>
</reference>
<evidence type="ECO:0000256" key="3">
    <source>
        <dbReference type="SAM" id="SignalP"/>
    </source>
</evidence>
<evidence type="ECO:0000256" key="1">
    <source>
        <dbReference type="SAM" id="MobiDB-lite"/>
    </source>
</evidence>
<gene>
    <name evidence="4" type="ORF">KO481_20235</name>
</gene>
<keyword evidence="2" id="KW-0812">Transmembrane</keyword>
<keyword evidence="3" id="KW-0732">Signal</keyword>
<keyword evidence="2" id="KW-0472">Membrane</keyword>
<feature type="compositionally biased region" description="Polar residues" evidence="1">
    <location>
        <begin position="729"/>
        <end position="741"/>
    </location>
</feature>
<feature type="region of interest" description="Disordered" evidence="1">
    <location>
        <begin position="726"/>
        <end position="770"/>
    </location>
</feature>
<feature type="transmembrane region" description="Helical" evidence="2">
    <location>
        <begin position="146"/>
        <end position="165"/>
    </location>
</feature>
<name>A0ABS6B3E3_9NOCA</name>
<proteinExistence type="predicted"/>
<accession>A0ABS6B3E3</accession>
<feature type="chain" id="PRO_5045246325" evidence="3">
    <location>
        <begin position="21"/>
        <end position="770"/>
    </location>
</feature>
<evidence type="ECO:0000313" key="5">
    <source>
        <dbReference type="Proteomes" id="UP000733379"/>
    </source>
</evidence>
<feature type="transmembrane region" description="Helical" evidence="2">
    <location>
        <begin position="77"/>
        <end position="99"/>
    </location>
</feature>
<dbReference type="EMBL" id="JAHKNI010000006">
    <property type="protein sequence ID" value="MBU3063850.1"/>
    <property type="molecule type" value="Genomic_DNA"/>
</dbReference>
<keyword evidence="2" id="KW-1133">Transmembrane helix</keyword>
<dbReference type="Proteomes" id="UP000733379">
    <property type="component" value="Unassembled WGS sequence"/>
</dbReference>
<comment type="caution">
    <text evidence="4">The sequence shown here is derived from an EMBL/GenBank/DDBJ whole genome shotgun (WGS) entry which is preliminary data.</text>
</comment>
<feature type="transmembrane region" description="Helical" evidence="2">
    <location>
        <begin position="279"/>
        <end position="300"/>
    </location>
</feature>
<feature type="signal peptide" evidence="3">
    <location>
        <begin position="1"/>
        <end position="20"/>
    </location>
</feature>
<sequence length="770" mass="79993">MLIVAGLVVVPGIVGATASAAPGAMAAASSTSSALGWMHITDTSGVPLANYLYATNHGSLLNPGDTGISMVLGLEFAGWKVIVTMAIWLIGYALSFAWLRWFAKPLTGISQALSGQIATPIMLITAATIGAFCVAYFVVRGLYSKATLQVVTMLAVAVAGPIYLAQPLADAFSSDGLLAQGRDLGISVAAGLTGEDTTNPAGLVATMQGMLADNFARHPLQVWNFGHVLDEQSACGAAWSAGVTAGSEGQVKNGIARCGDASAKSAADNPSFDQIGTGLLLLLLGGMLLLFAAVLAIKVIKSALDTIYHGLMSIFGFAAGGFVYGLTQTFLVRNMVDGVIAAARMTIFTIFLGVYVLFLNDLFDMAGGEVMVVFVVGAIVEIVAISQLRRISAGLDHGNEWLANKFALAIQHSGGAHASGGGGGTALGMGTVGAHHSLSSNKLLVGLGAVSTIGNSAATEWLWGKTRSPLRPWSRTERAASLGQWGFWGSKGTGGAKGFYAQSYMNRRLFATAAREGAHQNGGINTVRGAAAALQALHDVGGKVSDAYGALTGAGFTNEKVKLAALRSWGIVEANAGTWTLGDKRLGHVVSAVQRAQDSALRLIDGTGDAEEVAADLATMQAAAFSFHRANSAPVTLTRAQEDFVNDYMQTPAKAKIEQLQKLANGDHTAANGMLHGMDAVDAGRMMQWIGNRHAQLTLEAANHVLANPADPHRLRRAREVVAAATATDQWSSGAKRTPWNSLAAPSDNHPNPVRPGWGRALAGVGGRLN</sequence>
<feature type="transmembrane region" description="Helical" evidence="2">
    <location>
        <begin position="120"/>
        <end position="140"/>
    </location>
</feature>
<evidence type="ECO:0000256" key="2">
    <source>
        <dbReference type="SAM" id="Phobius"/>
    </source>
</evidence>
<organism evidence="4 5">
    <name type="scientific">Nocardia albiluteola</name>
    <dbReference type="NCBI Taxonomy" id="2842303"/>
    <lineage>
        <taxon>Bacteria</taxon>
        <taxon>Bacillati</taxon>
        <taxon>Actinomycetota</taxon>
        <taxon>Actinomycetes</taxon>
        <taxon>Mycobacteriales</taxon>
        <taxon>Nocardiaceae</taxon>
        <taxon>Nocardia</taxon>
    </lineage>
</organism>
<feature type="transmembrane region" description="Helical" evidence="2">
    <location>
        <begin position="370"/>
        <end position="388"/>
    </location>
</feature>
<feature type="transmembrane region" description="Helical" evidence="2">
    <location>
        <begin position="306"/>
        <end position="326"/>
    </location>
</feature>
<evidence type="ECO:0000313" key="4">
    <source>
        <dbReference type="EMBL" id="MBU3063850.1"/>
    </source>
</evidence>
<keyword evidence="5" id="KW-1185">Reference proteome</keyword>
<dbReference type="RefSeq" id="WP_215918734.1">
    <property type="nucleotide sequence ID" value="NZ_JAHKNI010000006.1"/>
</dbReference>
<feature type="transmembrane region" description="Helical" evidence="2">
    <location>
        <begin position="338"/>
        <end position="358"/>
    </location>
</feature>
<protein>
    <submittedName>
        <fullName evidence="4">Uncharacterized protein</fullName>
    </submittedName>
</protein>